<evidence type="ECO:0000313" key="1">
    <source>
        <dbReference type="EMBL" id="KAI8565819.1"/>
    </source>
</evidence>
<evidence type="ECO:0000313" key="2">
    <source>
        <dbReference type="Proteomes" id="UP001062846"/>
    </source>
</evidence>
<protein>
    <submittedName>
        <fullName evidence="1">Uncharacterized protein</fullName>
    </submittedName>
</protein>
<dbReference type="EMBL" id="CM046390">
    <property type="protein sequence ID" value="KAI8565819.1"/>
    <property type="molecule type" value="Genomic_DNA"/>
</dbReference>
<proteinExistence type="predicted"/>
<organism evidence="1 2">
    <name type="scientific">Rhododendron molle</name>
    <name type="common">Chinese azalea</name>
    <name type="synonym">Azalea mollis</name>
    <dbReference type="NCBI Taxonomy" id="49168"/>
    <lineage>
        <taxon>Eukaryota</taxon>
        <taxon>Viridiplantae</taxon>
        <taxon>Streptophyta</taxon>
        <taxon>Embryophyta</taxon>
        <taxon>Tracheophyta</taxon>
        <taxon>Spermatophyta</taxon>
        <taxon>Magnoliopsida</taxon>
        <taxon>eudicotyledons</taxon>
        <taxon>Gunneridae</taxon>
        <taxon>Pentapetalae</taxon>
        <taxon>asterids</taxon>
        <taxon>Ericales</taxon>
        <taxon>Ericaceae</taxon>
        <taxon>Ericoideae</taxon>
        <taxon>Rhodoreae</taxon>
        <taxon>Rhododendron</taxon>
    </lineage>
</organism>
<keyword evidence="2" id="KW-1185">Reference proteome</keyword>
<name>A0ACC0PL22_RHOML</name>
<comment type="caution">
    <text evidence="1">The sequence shown here is derived from an EMBL/GenBank/DDBJ whole genome shotgun (WGS) entry which is preliminary data.</text>
</comment>
<accession>A0ACC0PL22</accession>
<gene>
    <name evidence="1" type="ORF">RHMOL_Rhmol03G0291000</name>
</gene>
<dbReference type="Proteomes" id="UP001062846">
    <property type="component" value="Chromosome 3"/>
</dbReference>
<reference evidence="1" key="1">
    <citation type="submission" date="2022-02" db="EMBL/GenBank/DDBJ databases">
        <title>Plant Genome Project.</title>
        <authorList>
            <person name="Zhang R.-G."/>
        </authorList>
    </citation>
    <scope>NUCLEOTIDE SEQUENCE</scope>
    <source>
        <strain evidence="1">AT1</strain>
    </source>
</reference>
<sequence>MNPESLLHPLLPTQKLTLGCPILDRFLRGGLPCNSVTELVSESGCGKTQLSLQLLLSAQLSFSLAASSLYIHSESPFPLRRLRQLSLSFPSLHNPLDRIFIRPVHSADQLFDVLLQLDVSLPNQIKTQLPIKLVVIDSIAALFRSEFDNTPSDLKRRSSLFFKISSKLKSLANRFGLAVVVTNQVVDFVGPDDGLNGLRVGNLGCLYSSGRRVCPALGLSWANCVNSRLFLSRDEEVLNGEKSLVDVSDDEYVQRRTRRRIRVIFAPHLPESSYIRVIVDRVPHIKSEARPKKRSNRRSHMRRIHVTATVFDQHPRISITATTVALIDGNDEKTNGHIHEENGVECKSFSLWVDGCTHEWISSPRTPSQCYTNHNHLQYHIVLQHADQSTNIEWERTVTQETQILEEDYVTTLKQCTSKNPVNLNLTVPIGQFSTFNSLFQNPDNFHIHAS</sequence>